<evidence type="ECO:0000313" key="1">
    <source>
        <dbReference type="EMBL" id="JAD91406.1"/>
    </source>
</evidence>
<reference evidence="1" key="1">
    <citation type="submission" date="2014-09" db="EMBL/GenBank/DDBJ databases">
        <authorList>
            <person name="Magalhaes I.L.F."/>
            <person name="Oliveira U."/>
            <person name="Santos F.R."/>
            <person name="Vidigal T.H.D.A."/>
            <person name="Brescovit A.D."/>
            <person name="Santos A.J."/>
        </authorList>
    </citation>
    <scope>NUCLEOTIDE SEQUENCE</scope>
    <source>
        <tissue evidence="1">Shoot tissue taken approximately 20 cm above the soil surface</tissue>
    </source>
</reference>
<name>A0A0A9DUC6_ARUDO</name>
<sequence length="76" mass="8095">MEHRIFDVYFHHSFSPDHVSCQIASLCSAGAAEIQRTEECSIGTHVIPCHKTRTPDAATAGPFGVSPAATKRGGSL</sequence>
<reference evidence="1" key="2">
    <citation type="journal article" date="2015" name="Data Brief">
        <title>Shoot transcriptome of the giant reed, Arundo donax.</title>
        <authorList>
            <person name="Barrero R.A."/>
            <person name="Guerrero F.D."/>
            <person name="Moolhuijzen P."/>
            <person name="Goolsby J.A."/>
            <person name="Tidwell J."/>
            <person name="Bellgard S.E."/>
            <person name="Bellgard M.I."/>
        </authorList>
    </citation>
    <scope>NUCLEOTIDE SEQUENCE</scope>
    <source>
        <tissue evidence="1">Shoot tissue taken approximately 20 cm above the soil surface</tissue>
    </source>
</reference>
<dbReference type="AlphaFoldDB" id="A0A0A9DUC6"/>
<accession>A0A0A9DUC6</accession>
<organism evidence="1">
    <name type="scientific">Arundo donax</name>
    <name type="common">Giant reed</name>
    <name type="synonym">Donax arundinaceus</name>
    <dbReference type="NCBI Taxonomy" id="35708"/>
    <lineage>
        <taxon>Eukaryota</taxon>
        <taxon>Viridiplantae</taxon>
        <taxon>Streptophyta</taxon>
        <taxon>Embryophyta</taxon>
        <taxon>Tracheophyta</taxon>
        <taxon>Spermatophyta</taxon>
        <taxon>Magnoliopsida</taxon>
        <taxon>Liliopsida</taxon>
        <taxon>Poales</taxon>
        <taxon>Poaceae</taxon>
        <taxon>PACMAD clade</taxon>
        <taxon>Arundinoideae</taxon>
        <taxon>Arundineae</taxon>
        <taxon>Arundo</taxon>
    </lineage>
</organism>
<protein>
    <submittedName>
        <fullName evidence="1">Uncharacterized protein</fullName>
    </submittedName>
</protein>
<proteinExistence type="predicted"/>
<dbReference type="EMBL" id="GBRH01206489">
    <property type="protein sequence ID" value="JAD91406.1"/>
    <property type="molecule type" value="Transcribed_RNA"/>
</dbReference>